<dbReference type="PANTHER" id="PTHR15711">
    <property type="entry name" value="RAP GTPASE-ACTIVATING PROTEIN"/>
    <property type="match status" value="1"/>
</dbReference>
<dbReference type="EMBL" id="LR899009">
    <property type="protein sequence ID" value="CAD7078993.1"/>
    <property type="molecule type" value="Genomic_DNA"/>
</dbReference>
<dbReference type="Gene3D" id="6.10.140.210">
    <property type="match status" value="1"/>
</dbReference>
<dbReference type="InterPro" id="IPR050989">
    <property type="entry name" value="Rap1_Ran_GAP"/>
</dbReference>
<dbReference type="SUPFAM" id="SSF111347">
    <property type="entry name" value="Rap/Ran-GAP"/>
    <property type="match status" value="1"/>
</dbReference>
<dbReference type="InterPro" id="IPR035974">
    <property type="entry name" value="Rap/Ran-GAP_sf"/>
</dbReference>
<dbReference type="GO" id="GO:0005737">
    <property type="term" value="C:cytoplasm"/>
    <property type="evidence" value="ECO:0007669"/>
    <property type="project" value="TreeGrafter"/>
</dbReference>
<dbReference type="PROSITE" id="PS50085">
    <property type="entry name" value="RAPGAP"/>
    <property type="match status" value="1"/>
</dbReference>
<evidence type="ECO:0000256" key="5">
    <source>
        <dbReference type="SAM" id="MobiDB-lite"/>
    </source>
</evidence>
<dbReference type="Gene3D" id="3.40.50.11210">
    <property type="entry name" value="Rap/Ran-GAP"/>
    <property type="match status" value="1"/>
</dbReference>
<gene>
    <name evidence="7" type="ORF">HERILL_LOCUS2231</name>
</gene>
<keyword evidence="2" id="KW-0597">Phosphoprotein</keyword>
<dbReference type="Pfam" id="PF21022">
    <property type="entry name" value="Rap-GAP_dimer"/>
    <property type="match status" value="1"/>
</dbReference>
<dbReference type="InParanoid" id="A0A7R8YMY1"/>
<proteinExistence type="predicted"/>
<evidence type="ECO:0000256" key="3">
    <source>
        <dbReference type="ARBA" id="ARBA00023054"/>
    </source>
</evidence>
<protein>
    <recommendedName>
        <fullName evidence="6">Rap-GAP domain-containing protein</fullName>
    </recommendedName>
</protein>
<evidence type="ECO:0000256" key="4">
    <source>
        <dbReference type="SAM" id="Coils"/>
    </source>
</evidence>
<evidence type="ECO:0000313" key="7">
    <source>
        <dbReference type="EMBL" id="CAD7078993.1"/>
    </source>
</evidence>
<organism evidence="7 8">
    <name type="scientific">Hermetia illucens</name>
    <name type="common">Black soldier fly</name>
    <dbReference type="NCBI Taxonomy" id="343691"/>
    <lineage>
        <taxon>Eukaryota</taxon>
        <taxon>Metazoa</taxon>
        <taxon>Ecdysozoa</taxon>
        <taxon>Arthropoda</taxon>
        <taxon>Hexapoda</taxon>
        <taxon>Insecta</taxon>
        <taxon>Pterygota</taxon>
        <taxon>Neoptera</taxon>
        <taxon>Endopterygota</taxon>
        <taxon>Diptera</taxon>
        <taxon>Brachycera</taxon>
        <taxon>Stratiomyomorpha</taxon>
        <taxon>Stratiomyidae</taxon>
        <taxon>Hermetiinae</taxon>
        <taxon>Hermetia</taxon>
    </lineage>
</organism>
<sequence>MSTETNPPDFAERQRRRAFAHYDCQSLAASLKNAATSRAFMLTRRQNTPSRASAASKMDPCFDTSDADDWEKDFGDGRSNELVQNCPYVRNEIGGEKEWQISASRIRSLEGTEPEGTTHIPGLACGLSILESVPNEDRWKDSCIYQKGPRAVEVMDHGAHYYRRYFHSEDHQNWFGMDERLGPVAISVKREELQEKEGNTPARHKYRLIIRTSEILTLRGSIMEDSIPNRRGKHVTTKDVLECVAPEIKLNCLRLGVDTLECEQQLMTLDEQSPTNQYKVGILYCKSGQSSEAEMYSNEKAGPEFIEFLNTIGRQVRLKGFDKFSGGLDTKSDSTGTHSLYATHNNCEIMFHVSTMLPFAPDSSQQLFRKQHIGNDVVTIVFQESGAQPFTARNIRSQFQHVFIIIRVVKSGGTFYRVAVSRSKDVLAFGPPIPAGATFTRGKKFVEFLYMKIINAKNAVYSSEKFTKISMKTRQEYLKNIVNNFSTTTTLNVGTKFSIFTSKKKEKAKAKFSADAAQQGAFCWQVIVQDAGISTAINCLLGISADTFVLIEECSRQIVFVTPTKGILGWSTRTNELRIYHHRGECITMNMKSEEQLEVVQRLRSVTPGCDALEFYLSRNSMKQLGFHVQPDGLVTKVDTCGQAWEAGLRRGFRLVEICNVIVATISIEQMIDLLKSSDKVRVTAIESLVELVPRNGCFKEKCEFNIMAEEAEYSSIRNLQVAVPMMRSRASPNVLKEELEAYQRRRYARNLTNNSVQKLSSFIYTEDIQRLSHVQHATLSSSDHSLDASEQNSHPDHHLQQPYHVCSGAHPKRLGTQSLPQLAMSVKDSTKQRLPINKQNQSVYRLSNVEYLVAKTQRNQIHKSVGQTRDMSKRFSLSISDENSIHSAYANLKPINDRIIPKSGNNLPRFRGSIASLDIGIGSDSSASLSQNGDQNKAMLPPMGLDLQPGVTQHKADNQFLRKGYTNHVGKFPRNPLPRTNHAPTNNVTNNSHSVEYTPKMNVQLRVNHPAEDLLYRNTSRSRIGINLGKEAPPQLLTPSSNRCDSVKAKSTSHAIGLENGQDQIDDYVPIHFGYPDQVFQAVYSSSEHPYSSTSSQSSEELLAPIPEFQTQLTEVEDRMLREAQQRQDLEQAVLRLTEENRRLHGESQAVKRQLRVFTDLYSQTIQRTTE</sequence>
<dbReference type="AlphaFoldDB" id="A0A7R8YMY1"/>
<dbReference type="Gene3D" id="2.30.42.10">
    <property type="match status" value="1"/>
</dbReference>
<keyword evidence="1" id="KW-0343">GTPase activation</keyword>
<dbReference type="CDD" id="cd06745">
    <property type="entry name" value="PDZ_SIPA1-like"/>
    <property type="match status" value="1"/>
</dbReference>
<accession>A0A7R8YMY1</accession>
<reference evidence="7 8" key="1">
    <citation type="submission" date="2020-11" db="EMBL/GenBank/DDBJ databases">
        <authorList>
            <person name="Wallbank WR R."/>
            <person name="Pardo Diaz C."/>
            <person name="Kozak K."/>
            <person name="Martin S."/>
            <person name="Jiggins C."/>
            <person name="Moest M."/>
            <person name="Warren A I."/>
            <person name="Generalovic N T."/>
            <person name="Byers J.R.P. K."/>
            <person name="Montejo-Kovacevich G."/>
            <person name="Yen C E."/>
        </authorList>
    </citation>
    <scope>NUCLEOTIDE SEQUENCE [LARGE SCALE GENOMIC DNA]</scope>
</reference>
<dbReference type="SUPFAM" id="SSF50156">
    <property type="entry name" value="PDZ domain-like"/>
    <property type="match status" value="1"/>
</dbReference>
<evidence type="ECO:0000259" key="6">
    <source>
        <dbReference type="PROSITE" id="PS50085"/>
    </source>
</evidence>
<evidence type="ECO:0000256" key="2">
    <source>
        <dbReference type="ARBA" id="ARBA00022553"/>
    </source>
</evidence>
<dbReference type="Proteomes" id="UP000594454">
    <property type="component" value="Chromosome 1"/>
</dbReference>
<dbReference type="InterPro" id="IPR000331">
    <property type="entry name" value="Rap/Ran_GAP_dom"/>
</dbReference>
<keyword evidence="8" id="KW-1185">Reference proteome</keyword>
<dbReference type="InterPro" id="IPR036034">
    <property type="entry name" value="PDZ_sf"/>
</dbReference>
<dbReference type="GO" id="GO:0051056">
    <property type="term" value="P:regulation of small GTPase mediated signal transduction"/>
    <property type="evidence" value="ECO:0007669"/>
    <property type="project" value="InterPro"/>
</dbReference>
<dbReference type="OrthoDB" id="2499658at2759"/>
<dbReference type="PANTHER" id="PTHR15711:SF22">
    <property type="entry name" value="RAP-GAP DOMAIN-CONTAINING PROTEIN"/>
    <property type="match status" value="1"/>
</dbReference>
<feature type="compositionally biased region" description="Polar residues" evidence="5">
    <location>
        <begin position="983"/>
        <end position="995"/>
    </location>
</feature>
<keyword evidence="3 4" id="KW-0175">Coiled coil</keyword>
<dbReference type="FunFam" id="3.40.50.11210:FF:000002">
    <property type="entry name" value="Signal-induced proliferation-associated 1-like protein 1"/>
    <property type="match status" value="1"/>
</dbReference>
<dbReference type="GO" id="GO:0005096">
    <property type="term" value="F:GTPase activator activity"/>
    <property type="evidence" value="ECO:0007669"/>
    <property type="project" value="UniProtKB-KW"/>
</dbReference>
<feature type="region of interest" description="Disordered" evidence="5">
    <location>
        <begin position="776"/>
        <end position="815"/>
    </location>
</feature>
<feature type="compositionally biased region" description="Polar residues" evidence="5">
    <location>
        <begin position="776"/>
        <end position="793"/>
    </location>
</feature>
<dbReference type="Pfam" id="PF02145">
    <property type="entry name" value="Rap_GAP"/>
    <property type="match status" value="1"/>
</dbReference>
<name>A0A7R8YMY1_HERIL</name>
<evidence type="ECO:0000313" key="8">
    <source>
        <dbReference type="Proteomes" id="UP000594454"/>
    </source>
</evidence>
<feature type="coiled-coil region" evidence="4">
    <location>
        <begin position="1114"/>
        <end position="1148"/>
    </location>
</feature>
<feature type="region of interest" description="Disordered" evidence="5">
    <location>
        <begin position="972"/>
        <end position="995"/>
    </location>
</feature>
<feature type="domain" description="Rap-GAP" evidence="6">
    <location>
        <begin position="266"/>
        <end position="481"/>
    </location>
</feature>
<evidence type="ECO:0000256" key="1">
    <source>
        <dbReference type="ARBA" id="ARBA00022468"/>
    </source>
</evidence>